<accession>A0A914Z3V7</accession>
<evidence type="ECO:0000256" key="4">
    <source>
        <dbReference type="ARBA" id="ARBA00022840"/>
    </source>
</evidence>
<dbReference type="InterPro" id="IPR036640">
    <property type="entry name" value="ABC1_TM_sf"/>
</dbReference>
<feature type="transmembrane region" description="Helical" evidence="8">
    <location>
        <begin position="334"/>
        <end position="352"/>
    </location>
</feature>
<keyword evidence="3" id="KW-0547">Nucleotide-binding</keyword>
<dbReference type="SUPFAM" id="SSF52540">
    <property type="entry name" value="P-loop containing nucleoside triphosphate hydrolases"/>
    <property type="match status" value="2"/>
</dbReference>
<dbReference type="GO" id="GO:0140359">
    <property type="term" value="F:ABC-type transporter activity"/>
    <property type="evidence" value="ECO:0007669"/>
    <property type="project" value="InterPro"/>
</dbReference>
<feature type="domain" description="ABC transporter" evidence="9">
    <location>
        <begin position="533"/>
        <end position="739"/>
    </location>
</feature>
<evidence type="ECO:0000256" key="8">
    <source>
        <dbReference type="SAM" id="Phobius"/>
    </source>
</evidence>
<feature type="transmembrane region" description="Helical" evidence="8">
    <location>
        <begin position="210"/>
        <end position="234"/>
    </location>
</feature>
<dbReference type="Gene3D" id="1.20.1560.10">
    <property type="entry name" value="ABC transporter type 1, transmembrane domain"/>
    <property type="match status" value="3"/>
</dbReference>
<evidence type="ECO:0000256" key="1">
    <source>
        <dbReference type="ARBA" id="ARBA00004141"/>
    </source>
</evidence>
<dbReference type="Pfam" id="PF00005">
    <property type="entry name" value="ABC_tran"/>
    <property type="match status" value="2"/>
</dbReference>
<dbReference type="InterPro" id="IPR003439">
    <property type="entry name" value="ABC_transporter-like_ATP-bd"/>
</dbReference>
<dbReference type="Proteomes" id="UP000887577">
    <property type="component" value="Unplaced"/>
</dbReference>
<dbReference type="PROSITE" id="PS50893">
    <property type="entry name" value="ABC_TRANSPORTER_2"/>
    <property type="match status" value="1"/>
</dbReference>
<dbReference type="PANTHER" id="PTHR24221">
    <property type="entry name" value="ATP-BINDING CASSETTE SUB-FAMILY B"/>
    <property type="match status" value="1"/>
</dbReference>
<dbReference type="InterPro" id="IPR039421">
    <property type="entry name" value="Type_1_exporter"/>
</dbReference>
<dbReference type="SMART" id="SM00382">
    <property type="entry name" value="AAA"/>
    <property type="match status" value="2"/>
</dbReference>
<dbReference type="PROSITE" id="PS00211">
    <property type="entry name" value="ABC_TRANSPORTER_1"/>
    <property type="match status" value="1"/>
</dbReference>
<dbReference type="GO" id="GO:0016887">
    <property type="term" value="F:ATP hydrolysis activity"/>
    <property type="evidence" value="ECO:0007669"/>
    <property type="project" value="InterPro"/>
</dbReference>
<dbReference type="PROSITE" id="PS50929">
    <property type="entry name" value="ABC_TM1F"/>
    <property type="match status" value="1"/>
</dbReference>
<proteinExistence type="predicted"/>
<dbReference type="InterPro" id="IPR027417">
    <property type="entry name" value="P-loop_NTPase"/>
</dbReference>
<dbReference type="GO" id="GO:0005524">
    <property type="term" value="F:ATP binding"/>
    <property type="evidence" value="ECO:0007669"/>
    <property type="project" value="UniProtKB-KW"/>
</dbReference>
<comment type="subcellular location">
    <subcellularLocation>
        <location evidence="1">Membrane</location>
        <topology evidence="1">Multi-pass membrane protein</topology>
    </subcellularLocation>
</comment>
<feature type="domain" description="ABC transmembrane type-1" evidence="10">
    <location>
        <begin position="215"/>
        <end position="500"/>
    </location>
</feature>
<reference evidence="12" key="1">
    <citation type="submission" date="2022-11" db="UniProtKB">
        <authorList>
            <consortium name="WormBaseParasite"/>
        </authorList>
    </citation>
    <scope>IDENTIFICATION</scope>
</reference>
<feature type="transmembrane region" description="Helical" evidence="8">
    <location>
        <begin position="451"/>
        <end position="469"/>
    </location>
</feature>
<dbReference type="FunFam" id="3.40.50.300:FF:000913">
    <property type="entry name" value="ABC multidrug transporter SitT"/>
    <property type="match status" value="1"/>
</dbReference>
<keyword evidence="4" id="KW-0067">ATP-binding</keyword>
<evidence type="ECO:0000313" key="11">
    <source>
        <dbReference type="Proteomes" id="UP000887577"/>
    </source>
</evidence>
<dbReference type="GO" id="GO:0016020">
    <property type="term" value="C:membrane"/>
    <property type="evidence" value="ECO:0007669"/>
    <property type="project" value="UniProtKB-SubCell"/>
</dbReference>
<feature type="transmembrane region" description="Helical" evidence="8">
    <location>
        <begin position="481"/>
        <end position="499"/>
    </location>
</feature>
<sequence>MANAHDFIESLPEGYSTRIGEGGVQLSGGQKQRIAIARTLARNPKILLLDEATSALDTHSEAMVQTSLNNAAKNRTTIVIAHRLSTIRDADRIIVMHKGRFVEMGTHNDLIQRKGAYSKLVAAQELNMGDDKKEAAEDIVDDMLSPDEPNAALTVASKTVRESIRQSFLRDFLPSDHLGDAETEAYDIEIEKTGAKKARLGQIFLDARELWPLLAVAFAVCCFNALSMPLNAFIYGQAFRMFENGRKDNVGEAFVFFLFFLGLAAVSMVAAFFTTYLFGKIGEKLTMSMRVRAFRSIIYQDGSYFDNPAHTPGKLITRLATDAPNVKAAMDTRFARVVQGGLGLLTAIVISVIMDWKFGLACASFFILLGIIQFTIARIAHAHALRFAQGDEAGRIAIEAIENVRTIQLLTSEHNVHKNFMECSLKRQTAETRKAPIEALNFATTHGMQHFTLAFCYMVGFIFVLNGLTDKITLFQVVQTIYFGAAAIMAATEFFPELVKSRLAASLMYAIINRQPRTGNINAGEKIAIEGDVSFENVYFAYPMRPKHAVMKGISLQARPGQTVALVGPSGSGKSTVIALLERLYDPSVGAVKIDGKDLKSLCLFDIRNQMSLVEQQPRLFSGTIKDNIAYGLDISKISMDEIVEAATLANAASFISTLPLGYDTPLGEKGAQLSGGQKQRIAIARAVIRKPKILLLDEATSALDSTSEKKASKKHSNEKGKEGEGKKNSCDVFFRYHEECRRHRCCH</sequence>
<organism evidence="11 12">
    <name type="scientific">Panagrolaimus superbus</name>
    <dbReference type="NCBI Taxonomy" id="310955"/>
    <lineage>
        <taxon>Eukaryota</taxon>
        <taxon>Metazoa</taxon>
        <taxon>Ecdysozoa</taxon>
        <taxon>Nematoda</taxon>
        <taxon>Chromadorea</taxon>
        <taxon>Rhabditida</taxon>
        <taxon>Tylenchina</taxon>
        <taxon>Panagrolaimomorpha</taxon>
        <taxon>Panagrolaimoidea</taxon>
        <taxon>Panagrolaimidae</taxon>
        <taxon>Panagrolaimus</taxon>
    </lineage>
</organism>
<dbReference type="FunFam" id="3.40.50.300:FF:002695">
    <property type="entry name" value="ABC multidrug transporter, putative"/>
    <property type="match status" value="1"/>
</dbReference>
<keyword evidence="6 8" id="KW-0472">Membrane</keyword>
<dbReference type="Pfam" id="PF00664">
    <property type="entry name" value="ABC_membrane"/>
    <property type="match status" value="1"/>
</dbReference>
<dbReference type="InterPro" id="IPR017871">
    <property type="entry name" value="ABC_transporter-like_CS"/>
</dbReference>
<dbReference type="CDD" id="cd18578">
    <property type="entry name" value="ABC_6TM_Pgp_ABCB1_D2_like"/>
    <property type="match status" value="1"/>
</dbReference>
<keyword evidence="2 8" id="KW-0812">Transmembrane</keyword>
<evidence type="ECO:0000259" key="9">
    <source>
        <dbReference type="PROSITE" id="PS50893"/>
    </source>
</evidence>
<evidence type="ECO:0000256" key="3">
    <source>
        <dbReference type="ARBA" id="ARBA00022741"/>
    </source>
</evidence>
<dbReference type="WBParaSite" id="PSU_v2.g6575.t1">
    <property type="protein sequence ID" value="PSU_v2.g6575.t1"/>
    <property type="gene ID" value="PSU_v2.g6575"/>
</dbReference>
<feature type="region of interest" description="Disordered" evidence="7">
    <location>
        <begin position="707"/>
        <end position="727"/>
    </location>
</feature>
<protein>
    <submittedName>
        <fullName evidence="12">p-glycoprotein</fullName>
    </submittedName>
</protein>
<name>A0A914Z3V7_9BILA</name>
<dbReference type="InterPro" id="IPR011527">
    <property type="entry name" value="ABC1_TM_dom"/>
</dbReference>
<evidence type="ECO:0000256" key="7">
    <source>
        <dbReference type="SAM" id="MobiDB-lite"/>
    </source>
</evidence>
<feature type="transmembrane region" description="Helical" evidence="8">
    <location>
        <begin position="254"/>
        <end position="279"/>
    </location>
</feature>
<feature type="transmembrane region" description="Helical" evidence="8">
    <location>
        <begin position="358"/>
        <end position="377"/>
    </location>
</feature>
<dbReference type="SUPFAM" id="SSF90123">
    <property type="entry name" value="ABC transporter transmembrane region"/>
    <property type="match status" value="1"/>
</dbReference>
<evidence type="ECO:0000259" key="10">
    <source>
        <dbReference type="PROSITE" id="PS50929"/>
    </source>
</evidence>
<dbReference type="AlphaFoldDB" id="A0A914Z3V7"/>
<dbReference type="InterPro" id="IPR003593">
    <property type="entry name" value="AAA+_ATPase"/>
</dbReference>
<dbReference type="Gene3D" id="3.40.50.300">
    <property type="entry name" value="P-loop containing nucleotide triphosphate hydrolases"/>
    <property type="match status" value="2"/>
</dbReference>
<evidence type="ECO:0000256" key="6">
    <source>
        <dbReference type="ARBA" id="ARBA00023136"/>
    </source>
</evidence>
<keyword evidence="11" id="KW-1185">Reference proteome</keyword>
<dbReference type="PANTHER" id="PTHR24221:SF243">
    <property type="entry name" value="P-GLYCOPROTEIN RELATED"/>
    <property type="match status" value="1"/>
</dbReference>
<keyword evidence="5 8" id="KW-1133">Transmembrane helix</keyword>
<evidence type="ECO:0000256" key="2">
    <source>
        <dbReference type="ARBA" id="ARBA00022692"/>
    </source>
</evidence>
<evidence type="ECO:0000313" key="12">
    <source>
        <dbReference type="WBParaSite" id="PSU_v2.g6575.t1"/>
    </source>
</evidence>
<evidence type="ECO:0000256" key="5">
    <source>
        <dbReference type="ARBA" id="ARBA00022989"/>
    </source>
</evidence>